<accession>A0AAN9L646</accession>
<organism evidence="1 2">
    <name type="scientific">Canavalia gladiata</name>
    <name type="common">Sword bean</name>
    <name type="synonym">Dolichos gladiatus</name>
    <dbReference type="NCBI Taxonomy" id="3824"/>
    <lineage>
        <taxon>Eukaryota</taxon>
        <taxon>Viridiplantae</taxon>
        <taxon>Streptophyta</taxon>
        <taxon>Embryophyta</taxon>
        <taxon>Tracheophyta</taxon>
        <taxon>Spermatophyta</taxon>
        <taxon>Magnoliopsida</taxon>
        <taxon>eudicotyledons</taxon>
        <taxon>Gunneridae</taxon>
        <taxon>Pentapetalae</taxon>
        <taxon>rosids</taxon>
        <taxon>fabids</taxon>
        <taxon>Fabales</taxon>
        <taxon>Fabaceae</taxon>
        <taxon>Papilionoideae</taxon>
        <taxon>50 kb inversion clade</taxon>
        <taxon>NPAAA clade</taxon>
        <taxon>indigoferoid/millettioid clade</taxon>
        <taxon>Phaseoleae</taxon>
        <taxon>Canavalia</taxon>
    </lineage>
</organism>
<dbReference type="AlphaFoldDB" id="A0AAN9L646"/>
<dbReference type="PANTHER" id="PTHR33484">
    <property type="entry name" value="BNAC07G33360D PROTEIN"/>
    <property type="match status" value="1"/>
</dbReference>
<dbReference type="Proteomes" id="UP001367508">
    <property type="component" value="Unassembled WGS sequence"/>
</dbReference>
<dbReference type="EMBL" id="JAYMYQ010000005">
    <property type="protein sequence ID" value="KAK7329486.1"/>
    <property type="molecule type" value="Genomic_DNA"/>
</dbReference>
<gene>
    <name evidence="1" type="ORF">VNO77_23655</name>
</gene>
<evidence type="ECO:0000313" key="1">
    <source>
        <dbReference type="EMBL" id="KAK7329486.1"/>
    </source>
</evidence>
<dbReference type="PANTHER" id="PTHR33484:SF12">
    <property type="entry name" value="AP2_ERF DOMAIN-CONTAINING PROTEIN"/>
    <property type="match status" value="1"/>
</dbReference>
<reference evidence="1 2" key="1">
    <citation type="submission" date="2024-01" db="EMBL/GenBank/DDBJ databases">
        <title>The genomes of 5 underutilized Papilionoideae crops provide insights into root nodulation and disease resistanc.</title>
        <authorList>
            <person name="Jiang F."/>
        </authorList>
    </citation>
    <scope>NUCLEOTIDE SEQUENCE [LARGE SCALE GENOMIC DNA]</scope>
    <source>
        <strain evidence="1">LVBAO_FW01</strain>
        <tissue evidence="1">Leaves</tissue>
    </source>
</reference>
<proteinExistence type="predicted"/>
<evidence type="ECO:0000313" key="2">
    <source>
        <dbReference type="Proteomes" id="UP001367508"/>
    </source>
</evidence>
<keyword evidence="2" id="KW-1185">Reference proteome</keyword>
<name>A0AAN9L646_CANGL</name>
<comment type="caution">
    <text evidence="1">The sequence shown here is derived from an EMBL/GenBank/DDBJ whole genome shotgun (WGS) entry which is preliminary data.</text>
</comment>
<sequence length="140" mass="15996">MPKQSQDNVGCGNIFWKCGNATKLYEVLWKCRNYTLVLGLSIRLLDQCMAPPQADLRKIGAEGFALIDKFYGPSRRSNANDAFQGRRERSWVVYHLPNDFMEQPSVNFNSNDAAFHYAGISVVNYSKGKPQNRWNSPFQI</sequence>
<protein>
    <submittedName>
        <fullName evidence="1">Uncharacterized protein</fullName>
    </submittedName>
</protein>